<dbReference type="Pfam" id="PF05593">
    <property type="entry name" value="RHS_repeat"/>
    <property type="match status" value="2"/>
</dbReference>
<name>A0A367S3N4_NOSPU</name>
<dbReference type="EMBL" id="LXQE01000005">
    <property type="protein sequence ID" value="RCJ42584.1"/>
    <property type="molecule type" value="Genomic_DNA"/>
</dbReference>
<evidence type="ECO:0000313" key="1">
    <source>
        <dbReference type="EMBL" id="RCJ42584.1"/>
    </source>
</evidence>
<reference evidence="1 2" key="1">
    <citation type="submission" date="2016-04" db="EMBL/GenBank/DDBJ databases">
        <authorList>
            <person name="Evans L.H."/>
            <person name="Alamgir A."/>
            <person name="Owens N."/>
            <person name="Weber N.D."/>
            <person name="Virtaneva K."/>
            <person name="Barbian K."/>
            <person name="Babar A."/>
            <person name="Rosenke K."/>
        </authorList>
    </citation>
    <scope>NUCLEOTIDE SEQUENCE [LARGE SCALE GENOMIC DNA]</scope>
    <source>
        <strain evidence="1">NIES-2108</strain>
    </source>
</reference>
<dbReference type="NCBIfam" id="TIGR01643">
    <property type="entry name" value="YD_repeat_2x"/>
    <property type="match status" value="2"/>
</dbReference>
<evidence type="ECO:0000313" key="2">
    <source>
        <dbReference type="Proteomes" id="UP000252085"/>
    </source>
</evidence>
<dbReference type="PANTHER" id="PTHR32305">
    <property type="match status" value="1"/>
</dbReference>
<dbReference type="AlphaFoldDB" id="A0A367S3N4"/>
<evidence type="ECO:0008006" key="3">
    <source>
        <dbReference type="Google" id="ProtNLM"/>
    </source>
</evidence>
<comment type="caution">
    <text evidence="1">The sequence shown here is derived from an EMBL/GenBank/DDBJ whole genome shotgun (WGS) entry which is preliminary data.</text>
</comment>
<dbReference type="PANTHER" id="PTHR32305:SF15">
    <property type="entry name" value="PROTEIN RHSA-RELATED"/>
    <property type="match status" value="1"/>
</dbReference>
<protein>
    <recommendedName>
        <fullName evidence="3">Sugar-binding protein</fullName>
    </recommendedName>
</protein>
<dbReference type="InterPro" id="IPR050708">
    <property type="entry name" value="T6SS_VgrG/RHS"/>
</dbReference>
<organism evidence="1 2">
    <name type="scientific">Nostoc punctiforme NIES-2108</name>
    <dbReference type="NCBI Taxonomy" id="1356359"/>
    <lineage>
        <taxon>Bacteria</taxon>
        <taxon>Bacillati</taxon>
        <taxon>Cyanobacteriota</taxon>
        <taxon>Cyanophyceae</taxon>
        <taxon>Nostocales</taxon>
        <taxon>Nostocaceae</taxon>
        <taxon>Nostoc</taxon>
    </lineage>
</organism>
<dbReference type="InterPro" id="IPR006530">
    <property type="entry name" value="YD"/>
</dbReference>
<dbReference type="Proteomes" id="UP000252085">
    <property type="component" value="Unassembled WGS sequence"/>
</dbReference>
<accession>A0A367S3N4</accession>
<dbReference type="Gene3D" id="2.180.10.10">
    <property type="entry name" value="RHS repeat-associated core"/>
    <property type="match status" value="1"/>
</dbReference>
<gene>
    <name evidence="1" type="ORF">A6769_37070</name>
</gene>
<proteinExistence type="predicted"/>
<sequence length="267" mass="30692">MSQPADMTYDAVGNVQTYTDFNRNTITYQYDPLNWMISKQFQDESKVRYTYTPIGLQDVITFVDANGVTTATDDYDYDERDRLVKRTDPDGRSISYTYDAASNRTSVTTASGTVNYTFDVRNRLDQVIEGEIVTADYDYDAVSNLVRTTLANGTQEIRSYDDLNRLKYLENHKGDTILYSYTYTLDKVGNRTKVVEHNGRSVDYTYDDLYRLTQEKITDAINGNRVYGYTYDKVENRKTKSETVNGATTVTDYAYDANDRLLNRLVA</sequence>
<dbReference type="InterPro" id="IPR031325">
    <property type="entry name" value="RHS_repeat"/>
</dbReference>